<evidence type="ECO:0000313" key="2">
    <source>
        <dbReference type="Proteomes" id="UP001187192"/>
    </source>
</evidence>
<proteinExistence type="predicted"/>
<keyword evidence="2" id="KW-1185">Reference proteome</keyword>
<dbReference type="AlphaFoldDB" id="A0AA88DJR0"/>
<comment type="caution">
    <text evidence="1">The sequence shown here is derived from an EMBL/GenBank/DDBJ whole genome shotgun (WGS) entry which is preliminary data.</text>
</comment>
<name>A0AA88DJR0_FICCA</name>
<organism evidence="1 2">
    <name type="scientific">Ficus carica</name>
    <name type="common">Common fig</name>
    <dbReference type="NCBI Taxonomy" id="3494"/>
    <lineage>
        <taxon>Eukaryota</taxon>
        <taxon>Viridiplantae</taxon>
        <taxon>Streptophyta</taxon>
        <taxon>Embryophyta</taxon>
        <taxon>Tracheophyta</taxon>
        <taxon>Spermatophyta</taxon>
        <taxon>Magnoliopsida</taxon>
        <taxon>eudicotyledons</taxon>
        <taxon>Gunneridae</taxon>
        <taxon>Pentapetalae</taxon>
        <taxon>rosids</taxon>
        <taxon>fabids</taxon>
        <taxon>Rosales</taxon>
        <taxon>Moraceae</taxon>
        <taxon>Ficeae</taxon>
        <taxon>Ficus</taxon>
    </lineage>
</organism>
<dbReference type="EMBL" id="BTGU01000039">
    <property type="protein sequence ID" value="GMN51969.1"/>
    <property type="molecule type" value="Genomic_DNA"/>
</dbReference>
<accession>A0AA88DJR0</accession>
<gene>
    <name evidence="1" type="ORF">TIFTF001_021116</name>
</gene>
<dbReference type="Proteomes" id="UP001187192">
    <property type="component" value="Unassembled WGS sequence"/>
</dbReference>
<evidence type="ECO:0000313" key="1">
    <source>
        <dbReference type="EMBL" id="GMN51969.1"/>
    </source>
</evidence>
<sequence length="62" mass="6817">MEQHGKKESGKGELLARRKQVHGGCCIGHEVGVAVVDEYGGLRSDNNVECSLRPRRAEVTRL</sequence>
<protein>
    <submittedName>
        <fullName evidence="1">Uncharacterized protein</fullName>
    </submittedName>
</protein>
<reference evidence="1" key="1">
    <citation type="submission" date="2023-07" db="EMBL/GenBank/DDBJ databases">
        <title>draft genome sequence of fig (Ficus carica).</title>
        <authorList>
            <person name="Takahashi T."/>
            <person name="Nishimura K."/>
        </authorList>
    </citation>
    <scope>NUCLEOTIDE SEQUENCE</scope>
</reference>